<dbReference type="RefSeq" id="WP_193537805.1">
    <property type="nucleotide sequence ID" value="NZ_JADCLJ010000022.1"/>
</dbReference>
<dbReference type="InterPro" id="IPR031571">
    <property type="entry name" value="RcpC_dom"/>
</dbReference>
<proteinExistence type="predicted"/>
<dbReference type="CDD" id="cd11614">
    <property type="entry name" value="SAF_CpaB_FlgA_like"/>
    <property type="match status" value="1"/>
</dbReference>
<evidence type="ECO:0000259" key="2">
    <source>
        <dbReference type="SMART" id="SM00858"/>
    </source>
</evidence>
<dbReference type="InterPro" id="IPR017592">
    <property type="entry name" value="Pilus_assmbl_Flp-typ_CpaB"/>
</dbReference>
<dbReference type="InterPro" id="IPR013974">
    <property type="entry name" value="SAF"/>
</dbReference>
<feature type="transmembrane region" description="Helical" evidence="1">
    <location>
        <begin position="5"/>
        <end position="25"/>
    </location>
</feature>
<dbReference type="Pfam" id="PF08666">
    <property type="entry name" value="SAF"/>
    <property type="match status" value="1"/>
</dbReference>
<keyword evidence="4" id="KW-1185">Reference proteome</keyword>
<gene>
    <name evidence="3" type="primary">cpaB</name>
    <name evidence="3" type="ORF">IMZ08_14700</name>
</gene>
<keyword evidence="1" id="KW-0472">Membrane</keyword>
<dbReference type="SMART" id="SM00858">
    <property type="entry name" value="SAF"/>
    <property type="match status" value="1"/>
</dbReference>
<name>A0ABR9QLD1_9BACI</name>
<comment type="caution">
    <text evidence="3">The sequence shown here is derived from an EMBL/GenBank/DDBJ whole genome shotgun (WGS) entry which is preliminary data.</text>
</comment>
<keyword evidence="1" id="KW-0812">Transmembrane</keyword>
<evidence type="ECO:0000313" key="3">
    <source>
        <dbReference type="EMBL" id="MBE4909297.1"/>
    </source>
</evidence>
<reference evidence="3 4" key="1">
    <citation type="submission" date="2020-10" db="EMBL/GenBank/DDBJ databases">
        <title>Bacillus sp. HD4P25, an endophyte from a halophyte.</title>
        <authorList>
            <person name="Sun J.-Q."/>
        </authorList>
    </citation>
    <scope>NUCLEOTIDE SEQUENCE [LARGE SCALE GENOMIC DNA]</scope>
    <source>
        <strain evidence="3 4">YIM 93174</strain>
    </source>
</reference>
<dbReference type="Gene3D" id="3.90.1210.10">
    <property type="entry name" value="Antifreeze-like/N-acetylneuraminic acid synthase C-terminal domain"/>
    <property type="match status" value="1"/>
</dbReference>
<sequence length="227" mass="25056">MRSKIIMLLALVMGIITTVLFFNYMNQFDTQAVINENTVPVVQANGLIKENQRITSDMLVIAQVPKDGLHAQTVTELSEVEGLYATSDIEAGEILLTHRVKSEKEETLFVSRKVTDGHRGVSVGVNFVQSVSNLIEPEDLVDVVFSEVVKVNNVDTVVTKQILSKVRVLAIGRKMIAATSEDEVYAEYSSVTLELKPEDSVTLINASERGNIHLTIHTKIVPPPVKK</sequence>
<dbReference type="Pfam" id="PF16976">
    <property type="entry name" value="RcpC"/>
    <property type="match status" value="1"/>
</dbReference>
<dbReference type="Proteomes" id="UP001516662">
    <property type="component" value="Unassembled WGS sequence"/>
</dbReference>
<protein>
    <submittedName>
        <fullName evidence="3">Flp pilus assembly protein CpaB</fullName>
    </submittedName>
</protein>
<accession>A0ABR9QLD1</accession>
<organism evidence="3 4">
    <name type="scientific">Litchfieldia luteola</name>
    <dbReference type="NCBI Taxonomy" id="682179"/>
    <lineage>
        <taxon>Bacteria</taxon>
        <taxon>Bacillati</taxon>
        <taxon>Bacillota</taxon>
        <taxon>Bacilli</taxon>
        <taxon>Bacillales</taxon>
        <taxon>Bacillaceae</taxon>
        <taxon>Litchfieldia</taxon>
    </lineage>
</organism>
<evidence type="ECO:0000256" key="1">
    <source>
        <dbReference type="SAM" id="Phobius"/>
    </source>
</evidence>
<dbReference type="EMBL" id="JADCLJ010000022">
    <property type="protein sequence ID" value="MBE4909297.1"/>
    <property type="molecule type" value="Genomic_DNA"/>
</dbReference>
<keyword evidence="1" id="KW-1133">Transmembrane helix</keyword>
<feature type="domain" description="SAF" evidence="2">
    <location>
        <begin position="39"/>
        <end position="101"/>
    </location>
</feature>
<evidence type="ECO:0000313" key="4">
    <source>
        <dbReference type="Proteomes" id="UP001516662"/>
    </source>
</evidence>
<dbReference type="NCBIfam" id="TIGR03177">
    <property type="entry name" value="pilus_cpaB"/>
    <property type="match status" value="1"/>
</dbReference>